<dbReference type="GO" id="GO:0006310">
    <property type="term" value="P:DNA recombination"/>
    <property type="evidence" value="ECO:0007669"/>
    <property type="project" value="UniProtKB-KW"/>
</dbReference>
<dbReference type="STRING" id="313628.LNTAR_19142"/>
<dbReference type="InterPro" id="IPR010998">
    <property type="entry name" value="Integrase_recombinase_N"/>
</dbReference>
<evidence type="ECO:0000256" key="3">
    <source>
        <dbReference type="ARBA" id="ARBA00023172"/>
    </source>
</evidence>
<dbReference type="Gene3D" id="1.10.150.130">
    <property type="match status" value="2"/>
</dbReference>
<dbReference type="eggNOG" id="COG4974">
    <property type="taxonomic scope" value="Bacteria"/>
</dbReference>
<organism evidence="5 6">
    <name type="scientific">Lentisphaera araneosa HTCC2155</name>
    <dbReference type="NCBI Taxonomy" id="313628"/>
    <lineage>
        <taxon>Bacteria</taxon>
        <taxon>Pseudomonadati</taxon>
        <taxon>Lentisphaerota</taxon>
        <taxon>Lentisphaeria</taxon>
        <taxon>Lentisphaerales</taxon>
        <taxon>Lentisphaeraceae</taxon>
        <taxon>Lentisphaera</taxon>
    </lineage>
</organism>
<name>A6DQP4_9BACT</name>
<dbReference type="Pfam" id="PF00589">
    <property type="entry name" value="Phage_integrase"/>
    <property type="match status" value="1"/>
</dbReference>
<dbReference type="GO" id="GO:0003677">
    <property type="term" value="F:DNA binding"/>
    <property type="evidence" value="ECO:0007669"/>
    <property type="project" value="UniProtKB-KW"/>
</dbReference>
<sequence>MKGFKEFLRVQGVSEKQLSHYVAWVMNYADFCDDRHRDYWGEDSIQAYMKASGRLNAEWKVSQAEDAVRQYIFWRKGQKESLYVSLLKELEKEMGAAANSFKTLEAYMFWAEKFLLWSGKERGWDFDDFRTFIKVIVADQGVSIASQNQAISALRCFFEKVLKVDLASKPQTLRAKKLKVLPSIMSRELIRELFQYLEGVDLLLVKLMYGCGLRCGEVYKLRLGDVDLRKAMVRVMSDKGEMKREVFLPKGLCLELKRHLIFVKELYLSDQGLGLSGGWEEYYLFPSLSLSRV</sequence>
<proteinExistence type="predicted"/>
<dbReference type="InterPro" id="IPR002104">
    <property type="entry name" value="Integrase_catalytic"/>
</dbReference>
<keyword evidence="2" id="KW-0238">DNA-binding</keyword>
<dbReference type="Gene3D" id="1.10.443.10">
    <property type="entry name" value="Intergrase catalytic core"/>
    <property type="match status" value="1"/>
</dbReference>
<dbReference type="EMBL" id="ABCK01000021">
    <property type="protein sequence ID" value="EDM25944.1"/>
    <property type="molecule type" value="Genomic_DNA"/>
</dbReference>
<dbReference type="AlphaFoldDB" id="A6DQP4"/>
<evidence type="ECO:0000256" key="1">
    <source>
        <dbReference type="ARBA" id="ARBA00022908"/>
    </source>
</evidence>
<keyword evidence="1" id="KW-0229">DNA integration</keyword>
<dbReference type="PROSITE" id="PS51898">
    <property type="entry name" value="TYR_RECOMBINASE"/>
    <property type="match status" value="1"/>
</dbReference>
<dbReference type="OrthoDB" id="9766545at2"/>
<feature type="non-terminal residue" evidence="5">
    <location>
        <position position="293"/>
    </location>
</feature>
<protein>
    <submittedName>
        <fullName evidence="5">DNA integrase</fullName>
    </submittedName>
</protein>
<dbReference type="InterPro" id="IPR004107">
    <property type="entry name" value="Integrase_SAM-like_N"/>
</dbReference>
<dbReference type="SUPFAM" id="SSF56349">
    <property type="entry name" value="DNA breaking-rejoining enzymes"/>
    <property type="match status" value="1"/>
</dbReference>
<feature type="domain" description="Tyr recombinase" evidence="4">
    <location>
        <begin position="180"/>
        <end position="293"/>
    </location>
</feature>
<gene>
    <name evidence="5" type="ORF">LNTAR_19142</name>
</gene>
<dbReference type="GO" id="GO:0015074">
    <property type="term" value="P:DNA integration"/>
    <property type="evidence" value="ECO:0007669"/>
    <property type="project" value="UniProtKB-KW"/>
</dbReference>
<keyword evidence="6" id="KW-1185">Reference proteome</keyword>
<keyword evidence="3" id="KW-0233">DNA recombination</keyword>
<evidence type="ECO:0000259" key="4">
    <source>
        <dbReference type="PROSITE" id="PS51898"/>
    </source>
</evidence>
<dbReference type="Proteomes" id="UP000004947">
    <property type="component" value="Unassembled WGS sequence"/>
</dbReference>
<comment type="caution">
    <text evidence="5">The sequence shown here is derived from an EMBL/GenBank/DDBJ whole genome shotgun (WGS) entry which is preliminary data.</text>
</comment>
<dbReference type="RefSeq" id="WP_007280171.1">
    <property type="nucleotide sequence ID" value="NZ_ABCK01000021.1"/>
</dbReference>
<dbReference type="InterPro" id="IPR013762">
    <property type="entry name" value="Integrase-like_cat_sf"/>
</dbReference>
<dbReference type="InterPro" id="IPR011010">
    <property type="entry name" value="DNA_brk_join_enz"/>
</dbReference>
<reference evidence="5 6" key="1">
    <citation type="journal article" date="2010" name="J. Bacteriol.">
        <title>Genome sequence of Lentisphaera araneosa HTCC2155T, the type species of the order Lentisphaerales in the phylum Lentisphaerae.</title>
        <authorList>
            <person name="Thrash J.C."/>
            <person name="Cho J.C."/>
            <person name="Vergin K.L."/>
            <person name="Morris R.M."/>
            <person name="Giovannoni S.J."/>
        </authorList>
    </citation>
    <scope>NUCLEOTIDE SEQUENCE [LARGE SCALE GENOMIC DNA]</scope>
    <source>
        <strain evidence="5 6">HTCC2155</strain>
    </source>
</reference>
<dbReference type="Pfam" id="PF13495">
    <property type="entry name" value="Phage_int_SAM_4"/>
    <property type="match status" value="1"/>
</dbReference>
<evidence type="ECO:0000313" key="6">
    <source>
        <dbReference type="Proteomes" id="UP000004947"/>
    </source>
</evidence>
<accession>A6DQP4</accession>
<evidence type="ECO:0000256" key="2">
    <source>
        <dbReference type="ARBA" id="ARBA00023125"/>
    </source>
</evidence>
<evidence type="ECO:0000313" key="5">
    <source>
        <dbReference type="EMBL" id="EDM25944.1"/>
    </source>
</evidence>